<dbReference type="RefSeq" id="WP_353307258.1">
    <property type="nucleotide sequence ID" value="NZ_AP028955.1"/>
</dbReference>
<evidence type="ECO:0008006" key="3">
    <source>
        <dbReference type="Google" id="ProtNLM"/>
    </source>
</evidence>
<proteinExistence type="predicted"/>
<name>A0ABN7BTG6_9MOLU</name>
<organism evidence="1 2">
    <name type="scientific">Spiroplasma ixodetis</name>
    <dbReference type="NCBI Taxonomy" id="2141"/>
    <lineage>
        <taxon>Bacteria</taxon>
        <taxon>Bacillati</taxon>
        <taxon>Mycoplasmatota</taxon>
        <taxon>Mollicutes</taxon>
        <taxon>Entomoplasmatales</taxon>
        <taxon>Spiroplasmataceae</taxon>
        <taxon>Spiroplasma</taxon>
    </lineage>
</organism>
<sequence>MGLVFWKKHKEKNQTKNSNIELKTSKEKSPWNNVLKFLQVEWQPFLGLFFGRHLWLVFYGG</sequence>
<accession>A0ABN7BTG6</accession>
<dbReference type="Proteomes" id="UP001473424">
    <property type="component" value="Chromosome"/>
</dbReference>
<protein>
    <recommendedName>
        <fullName evidence="3">Spiroplasmavirus-related protein</fullName>
    </recommendedName>
</protein>
<gene>
    <name evidence="1" type="ORF">SAP269_07090</name>
</gene>
<reference evidence="2" key="1">
    <citation type="journal article" date="2024" name="FEMS Microbiol. Lett.">
        <title>Genomic insights into Spiroplasma endosymbionts that induce male-killing and protective phenotypes in the pea aphid.</title>
        <authorList>
            <person name="Arai H."/>
            <person name="Legeai F."/>
            <person name="Kageyama D."/>
            <person name="Sugio A."/>
            <person name="Simon J.C."/>
        </authorList>
    </citation>
    <scope>NUCLEOTIDE SEQUENCE [LARGE SCALE GENOMIC DNA]</scope>
    <source>
        <strain evidence="2">sAp269</strain>
    </source>
</reference>
<dbReference type="EMBL" id="AP028955">
    <property type="protein sequence ID" value="BET38120.1"/>
    <property type="molecule type" value="Genomic_DNA"/>
</dbReference>
<evidence type="ECO:0000313" key="2">
    <source>
        <dbReference type="Proteomes" id="UP001473424"/>
    </source>
</evidence>
<evidence type="ECO:0000313" key="1">
    <source>
        <dbReference type="EMBL" id="BET38120.1"/>
    </source>
</evidence>
<keyword evidence="2" id="KW-1185">Reference proteome</keyword>